<organism evidence="2 3">
    <name type="scientific">Nannochloropsis gaditana</name>
    <dbReference type="NCBI Taxonomy" id="72520"/>
    <lineage>
        <taxon>Eukaryota</taxon>
        <taxon>Sar</taxon>
        <taxon>Stramenopiles</taxon>
        <taxon>Ochrophyta</taxon>
        <taxon>Eustigmatophyceae</taxon>
        <taxon>Eustigmatales</taxon>
        <taxon>Monodopsidaceae</taxon>
        <taxon>Nannochloropsis</taxon>
    </lineage>
</organism>
<dbReference type="EMBL" id="AZIL01002391">
    <property type="protein sequence ID" value="EWM21703.1"/>
    <property type="molecule type" value="Genomic_DNA"/>
</dbReference>
<gene>
    <name evidence="2" type="ORF">Naga_101031g2</name>
</gene>
<proteinExistence type="predicted"/>
<feature type="region of interest" description="Disordered" evidence="1">
    <location>
        <begin position="65"/>
        <end position="126"/>
    </location>
</feature>
<feature type="compositionally biased region" description="Basic and acidic residues" evidence="1">
    <location>
        <begin position="187"/>
        <end position="205"/>
    </location>
</feature>
<feature type="compositionally biased region" description="Basic and acidic residues" evidence="1">
    <location>
        <begin position="83"/>
        <end position="111"/>
    </location>
</feature>
<feature type="compositionally biased region" description="Basic and acidic residues" evidence="1">
    <location>
        <begin position="232"/>
        <end position="245"/>
    </location>
</feature>
<feature type="compositionally biased region" description="Polar residues" evidence="1">
    <location>
        <begin position="153"/>
        <end position="166"/>
    </location>
</feature>
<accession>W7TDS5</accession>
<feature type="compositionally biased region" description="Acidic residues" evidence="1">
    <location>
        <begin position="73"/>
        <end position="82"/>
    </location>
</feature>
<feature type="region of interest" description="Disordered" evidence="1">
    <location>
        <begin position="142"/>
        <end position="212"/>
    </location>
</feature>
<reference evidence="2 3" key="1">
    <citation type="journal article" date="2014" name="Mol. Plant">
        <title>Chromosome Scale Genome Assembly and Transcriptome Profiling of Nannochloropsis gaditana in Nitrogen Depletion.</title>
        <authorList>
            <person name="Corteggiani Carpinelli E."/>
            <person name="Telatin A."/>
            <person name="Vitulo N."/>
            <person name="Forcato C."/>
            <person name="D'Angelo M."/>
            <person name="Schiavon R."/>
            <person name="Vezzi A."/>
            <person name="Giacometti G.M."/>
            <person name="Morosinotto T."/>
            <person name="Valle G."/>
        </authorList>
    </citation>
    <scope>NUCLEOTIDE SEQUENCE [LARGE SCALE GENOMIC DNA]</scope>
    <source>
        <strain evidence="2 3">B-31</strain>
    </source>
</reference>
<feature type="region of interest" description="Disordered" evidence="1">
    <location>
        <begin position="224"/>
        <end position="245"/>
    </location>
</feature>
<name>W7TDS5_9STRA</name>
<evidence type="ECO:0000256" key="1">
    <source>
        <dbReference type="SAM" id="MobiDB-lite"/>
    </source>
</evidence>
<evidence type="ECO:0000313" key="3">
    <source>
        <dbReference type="Proteomes" id="UP000019335"/>
    </source>
</evidence>
<feature type="region of interest" description="Disordered" evidence="1">
    <location>
        <begin position="1"/>
        <end position="32"/>
    </location>
</feature>
<sequence length="245" mass="27528">MSLDGDRSRRPVLVRTPEGLPSQRNRPNRKRGRRTCVEQLHMLCCCLHSLVPRVYRDSILGTRAAGRQPRWLEEDEEEEEEEEKIRQQGQRGRDGDRKNGYEGNEKEREQLYEMVPISPREEEESDVRILLDTTHALKKSYDLSTCLPPPHQSGGSSQGAKGTSCASRVDPEGAGTVEKSIDGAPWRWEESVGWRREGGKGKGGEGGEASKAMLPECVICLEEFTEENPEIPTREEGGGGRGQWE</sequence>
<comment type="caution">
    <text evidence="2">The sequence shown here is derived from an EMBL/GenBank/DDBJ whole genome shotgun (WGS) entry which is preliminary data.</text>
</comment>
<keyword evidence="3" id="KW-1185">Reference proteome</keyword>
<dbReference type="OrthoDB" id="10445525at2759"/>
<dbReference type="Proteomes" id="UP000019335">
    <property type="component" value="Unassembled WGS sequence"/>
</dbReference>
<evidence type="ECO:0000313" key="2">
    <source>
        <dbReference type="EMBL" id="EWM21703.1"/>
    </source>
</evidence>
<protein>
    <submittedName>
        <fullName evidence="2">Uncharacterized protein</fullName>
    </submittedName>
</protein>
<dbReference type="AlphaFoldDB" id="W7TDS5"/>